<dbReference type="EMBL" id="RAWG01000057">
    <property type="protein sequence ID" value="RKH44016.1"/>
    <property type="molecule type" value="Genomic_DNA"/>
</dbReference>
<dbReference type="PANTHER" id="PTHR13318">
    <property type="entry name" value="PARTNER OF PAIRED, ISOFORM B-RELATED"/>
    <property type="match status" value="1"/>
</dbReference>
<dbReference type="Proteomes" id="UP000273405">
    <property type="component" value="Unassembled WGS sequence"/>
</dbReference>
<sequence>MLQRPWPLELAAQQLIRDDVAVESRLSVVGLIRLDEVLAGRMARGIKREDVESWIDLHRAWINERFGSEDLVPAFTRCSRLRAVSELRIDCNWLGVTGVAEVLASPLLHHLDELELAVGLHTVEAYEPLARRKMTHLRRFGLAMPDAQDGDIPVGDDLADLLAAAGLERLESLALPRVGIGPAGLSRLFDLPALAYLDLARSAIGEEGCHALARASSLSRLRGLDLEGCLGFDDAGDSALPGPGFSALITSPRLAVAHLGLGDVPGAVAIVAGSARMTTVEHLVLSEVEDDELASLIASPYLTALRHLRLRSCNLSSTSLTGFGRSQLLAALESLTLSNDPTASQQGLVARRLPRLRELRLEVNHTTADSLGRADLPNLTELHLDFDATALSQDEEVEGTDLDAVIAALVSAKGMPRLTGVVMSPVSPEHMAKLVGRFGTGFRTKEYSLTGSVRER</sequence>
<evidence type="ECO:0008006" key="3">
    <source>
        <dbReference type="Google" id="ProtNLM"/>
    </source>
</evidence>
<reference evidence="2" key="1">
    <citation type="submission" date="2018-09" db="EMBL/GenBank/DDBJ databases">
        <authorList>
            <person name="Livingstone P.G."/>
            <person name="Whitworth D.E."/>
        </authorList>
    </citation>
    <scope>NUCLEOTIDE SEQUENCE [LARGE SCALE GENOMIC DNA]</scope>
    <source>
        <strain evidence="2">CA040B</strain>
    </source>
</reference>
<dbReference type="SUPFAM" id="SSF52047">
    <property type="entry name" value="RNI-like"/>
    <property type="match status" value="1"/>
</dbReference>
<dbReference type="Gene3D" id="3.80.10.10">
    <property type="entry name" value="Ribonuclease Inhibitor"/>
    <property type="match status" value="2"/>
</dbReference>
<keyword evidence="2" id="KW-1185">Reference proteome</keyword>
<accession>A0A3A8NHZ4</accession>
<dbReference type="PANTHER" id="PTHR13318:SF190">
    <property type="entry name" value="PARTNER OF PAIRED, ISOFORM B"/>
    <property type="match status" value="1"/>
</dbReference>
<proteinExistence type="predicted"/>
<evidence type="ECO:0000313" key="1">
    <source>
        <dbReference type="EMBL" id="RKH44016.1"/>
    </source>
</evidence>
<organism evidence="1 2">
    <name type="scientific">Corallococcus sicarius</name>
    <dbReference type="NCBI Taxonomy" id="2316726"/>
    <lineage>
        <taxon>Bacteria</taxon>
        <taxon>Pseudomonadati</taxon>
        <taxon>Myxococcota</taxon>
        <taxon>Myxococcia</taxon>
        <taxon>Myxococcales</taxon>
        <taxon>Cystobacterineae</taxon>
        <taxon>Myxococcaceae</taxon>
        <taxon>Corallococcus</taxon>
    </lineage>
</organism>
<name>A0A3A8NHZ4_9BACT</name>
<dbReference type="AlphaFoldDB" id="A0A3A8NHZ4"/>
<evidence type="ECO:0000313" key="2">
    <source>
        <dbReference type="Proteomes" id="UP000273405"/>
    </source>
</evidence>
<comment type="caution">
    <text evidence="1">The sequence shown here is derived from an EMBL/GenBank/DDBJ whole genome shotgun (WGS) entry which is preliminary data.</text>
</comment>
<gene>
    <name evidence="1" type="ORF">D7X12_11665</name>
</gene>
<protein>
    <recommendedName>
        <fullName evidence="3">TIGR02996 domain-containing protein</fullName>
    </recommendedName>
</protein>
<dbReference type="InterPro" id="IPR032675">
    <property type="entry name" value="LRR_dom_sf"/>
</dbReference>
<dbReference type="GO" id="GO:0019005">
    <property type="term" value="C:SCF ubiquitin ligase complex"/>
    <property type="evidence" value="ECO:0007669"/>
    <property type="project" value="TreeGrafter"/>
</dbReference>
<dbReference type="GO" id="GO:0031146">
    <property type="term" value="P:SCF-dependent proteasomal ubiquitin-dependent protein catabolic process"/>
    <property type="evidence" value="ECO:0007669"/>
    <property type="project" value="TreeGrafter"/>
</dbReference>